<dbReference type="Gene3D" id="3.30.2310.20">
    <property type="entry name" value="RelE-like"/>
    <property type="match status" value="1"/>
</dbReference>
<dbReference type="RefSeq" id="WP_160850599.1">
    <property type="nucleotide sequence ID" value="NZ_WMEQ01000017.1"/>
</dbReference>
<dbReference type="OrthoDB" id="2896500at2"/>
<sequence>MYNVVFASKRVKKEFSKFNKKEREDIQEALTTLQQDPYPEMYQCTKLNKNKNVKRIRCKRARIFYMIKESTIYVGHMDIRNSKSYSTNPAEWFAAV</sequence>
<proteinExistence type="predicted"/>
<evidence type="ECO:0000313" key="1">
    <source>
        <dbReference type="EMBL" id="MYL35424.1"/>
    </source>
</evidence>
<dbReference type="AlphaFoldDB" id="A0A6I5A525"/>
<dbReference type="Proteomes" id="UP000468638">
    <property type="component" value="Unassembled WGS sequence"/>
</dbReference>
<evidence type="ECO:0008006" key="3">
    <source>
        <dbReference type="Google" id="ProtNLM"/>
    </source>
</evidence>
<dbReference type="SUPFAM" id="SSF143011">
    <property type="entry name" value="RelE-like"/>
    <property type="match status" value="1"/>
</dbReference>
<accession>A0A6I5A525</accession>
<gene>
    <name evidence="1" type="ORF">GLW05_17735</name>
</gene>
<protein>
    <recommendedName>
        <fullName evidence="3">Type II toxin-antitoxin system RelE/ParE family toxin</fullName>
    </recommendedName>
</protein>
<dbReference type="InterPro" id="IPR035093">
    <property type="entry name" value="RelE/ParE_toxin_dom_sf"/>
</dbReference>
<dbReference type="EMBL" id="WMEQ01000017">
    <property type="protein sequence ID" value="MYL35424.1"/>
    <property type="molecule type" value="Genomic_DNA"/>
</dbReference>
<reference evidence="1 2" key="1">
    <citation type="submission" date="2019-11" db="EMBL/GenBank/DDBJ databases">
        <title>Genome sequences of 17 halophilic strains isolated from different environments.</title>
        <authorList>
            <person name="Furrow R.E."/>
        </authorList>
    </citation>
    <scope>NUCLEOTIDE SEQUENCE [LARGE SCALE GENOMIC DNA]</scope>
    <source>
        <strain evidence="1 2">22514_16_FS</strain>
    </source>
</reference>
<name>A0A6I5A525_9BACI</name>
<organism evidence="1 2">
    <name type="scientific">Pontibacillus yanchengensis</name>
    <dbReference type="NCBI Taxonomy" id="462910"/>
    <lineage>
        <taxon>Bacteria</taxon>
        <taxon>Bacillati</taxon>
        <taxon>Bacillota</taxon>
        <taxon>Bacilli</taxon>
        <taxon>Bacillales</taxon>
        <taxon>Bacillaceae</taxon>
        <taxon>Pontibacillus</taxon>
    </lineage>
</organism>
<evidence type="ECO:0000313" key="2">
    <source>
        <dbReference type="Proteomes" id="UP000468638"/>
    </source>
</evidence>
<comment type="caution">
    <text evidence="1">The sequence shown here is derived from an EMBL/GenBank/DDBJ whole genome shotgun (WGS) entry which is preliminary data.</text>
</comment>